<dbReference type="Pfam" id="PF23344">
    <property type="entry name" value="ZP-N"/>
    <property type="match status" value="1"/>
</dbReference>
<dbReference type="EMBL" id="JABFDY010000025">
    <property type="protein sequence ID" value="KAF7688395.1"/>
    <property type="molecule type" value="Genomic_DNA"/>
</dbReference>
<dbReference type="Gene3D" id="2.60.40.3210">
    <property type="entry name" value="Zona pellucida, ZP-N domain"/>
    <property type="match status" value="1"/>
</dbReference>
<evidence type="ECO:0000259" key="1">
    <source>
        <dbReference type="PROSITE" id="PS51034"/>
    </source>
</evidence>
<dbReference type="AlphaFoldDB" id="A0A8T0A8Q1"/>
<gene>
    <name evidence="2" type="ORF">HF521_013202</name>
</gene>
<dbReference type="GO" id="GO:2000344">
    <property type="term" value="P:positive regulation of acrosome reaction"/>
    <property type="evidence" value="ECO:0007669"/>
    <property type="project" value="TreeGrafter"/>
</dbReference>
<dbReference type="PROSITE" id="PS51034">
    <property type="entry name" value="ZP_2"/>
    <property type="match status" value="1"/>
</dbReference>
<dbReference type="PANTHER" id="PTHR11576:SF2">
    <property type="entry name" value="ZONA PELLUCIDA SPERM-BINDING PROTEIN 3"/>
    <property type="match status" value="1"/>
</dbReference>
<dbReference type="Proteomes" id="UP000606274">
    <property type="component" value="Unassembled WGS sequence"/>
</dbReference>
<protein>
    <recommendedName>
        <fullName evidence="1">ZP domain-containing protein</fullName>
    </recommendedName>
</protein>
<name>A0A8T0A8Q1_SILME</name>
<feature type="domain" description="ZP" evidence="1">
    <location>
        <begin position="45"/>
        <end position="220"/>
    </location>
</feature>
<dbReference type="GO" id="GO:0035803">
    <property type="term" value="P:egg coat formation"/>
    <property type="evidence" value="ECO:0007669"/>
    <property type="project" value="TreeGrafter"/>
</dbReference>
<dbReference type="GO" id="GO:0007339">
    <property type="term" value="P:binding of sperm to zona pellucida"/>
    <property type="evidence" value="ECO:0007669"/>
    <property type="project" value="TreeGrafter"/>
</dbReference>
<reference evidence="2" key="1">
    <citation type="submission" date="2020-08" db="EMBL/GenBank/DDBJ databases">
        <title>Chromosome-level assembly of Southern catfish (Silurus meridionalis) provides insights into visual adaptation to the nocturnal and benthic lifestyles.</title>
        <authorList>
            <person name="Zhang Y."/>
            <person name="Wang D."/>
            <person name="Peng Z."/>
        </authorList>
    </citation>
    <scope>NUCLEOTIDE SEQUENCE</scope>
    <source>
        <strain evidence="2">SWU-2019-XX</strain>
        <tissue evidence="2">Muscle</tissue>
    </source>
</reference>
<evidence type="ECO:0000313" key="3">
    <source>
        <dbReference type="Proteomes" id="UP000606274"/>
    </source>
</evidence>
<accession>A0A8T0A8Q1</accession>
<dbReference type="FunFam" id="2.60.40.3210:FF:000001">
    <property type="entry name" value="Zona pellucida sperm-binding protein 3"/>
    <property type="match status" value="1"/>
</dbReference>
<evidence type="ECO:0000313" key="2">
    <source>
        <dbReference type="EMBL" id="KAF7688395.1"/>
    </source>
</evidence>
<keyword evidence="3" id="KW-1185">Reference proteome</keyword>
<dbReference type="GO" id="GO:0032190">
    <property type="term" value="F:acrosin binding"/>
    <property type="evidence" value="ECO:0007669"/>
    <property type="project" value="TreeGrafter"/>
</dbReference>
<dbReference type="PANTHER" id="PTHR11576">
    <property type="entry name" value="ZONA PELLUCIDA SPERM-BINDING PROTEIN 3"/>
    <property type="match status" value="1"/>
</dbReference>
<comment type="caution">
    <text evidence="2">The sequence shown here is derived from an EMBL/GenBank/DDBJ whole genome shotgun (WGS) entry which is preliminary data.</text>
</comment>
<dbReference type="InterPro" id="IPR001507">
    <property type="entry name" value="ZP_dom"/>
</dbReference>
<sequence>MLTGGARGIRVCKEEGPRVVADVRPIKAPGFRPEDCVQPVAVSVHCTENSMMIRARADLYGTGRPVTASELRLGTDSSAENCGAVQREDTELVITAGLHECGAELRVEDDSLVYANTLFHVPTLNRFGIIRSVGVAIPVQCRYKSLMDVFQSDDGVSVMASVLSARHSPVKLFLQRCVVMLRPNAAATPSCDPINHHGWCSDPGPAESLSPSCPIQTLTF</sequence>
<proteinExistence type="predicted"/>
<organism evidence="2 3">
    <name type="scientific">Silurus meridionalis</name>
    <name type="common">Southern catfish</name>
    <name type="synonym">Silurus soldatovi meridionalis</name>
    <dbReference type="NCBI Taxonomy" id="175797"/>
    <lineage>
        <taxon>Eukaryota</taxon>
        <taxon>Metazoa</taxon>
        <taxon>Chordata</taxon>
        <taxon>Craniata</taxon>
        <taxon>Vertebrata</taxon>
        <taxon>Euteleostomi</taxon>
        <taxon>Actinopterygii</taxon>
        <taxon>Neopterygii</taxon>
        <taxon>Teleostei</taxon>
        <taxon>Ostariophysi</taxon>
        <taxon>Siluriformes</taxon>
        <taxon>Siluridae</taxon>
        <taxon>Silurus</taxon>
    </lineage>
</organism>
<dbReference type="InterPro" id="IPR055356">
    <property type="entry name" value="ZP-N"/>
</dbReference>
<dbReference type="GO" id="GO:0031012">
    <property type="term" value="C:extracellular matrix"/>
    <property type="evidence" value="ECO:0007669"/>
    <property type="project" value="TreeGrafter"/>
</dbReference>